<feature type="domain" description="Myb-like" evidence="4">
    <location>
        <begin position="438"/>
        <end position="493"/>
    </location>
</feature>
<dbReference type="EMBL" id="CAMAPE010000009">
    <property type="protein sequence ID" value="CAH9074863.1"/>
    <property type="molecule type" value="Genomic_DNA"/>
</dbReference>
<feature type="region of interest" description="Disordered" evidence="3">
    <location>
        <begin position="365"/>
        <end position="430"/>
    </location>
</feature>
<feature type="domain" description="HTH myb-type" evidence="5">
    <location>
        <begin position="438"/>
        <end position="494"/>
    </location>
</feature>
<dbReference type="PROSITE" id="PS50090">
    <property type="entry name" value="MYB_LIKE"/>
    <property type="match status" value="1"/>
</dbReference>
<dbReference type="InterPro" id="IPR017930">
    <property type="entry name" value="Myb_dom"/>
</dbReference>
<proteinExistence type="predicted"/>
<dbReference type="PANTHER" id="PTHR46993">
    <property type="entry name" value="MYB TRANSCRIPTION FACTOR"/>
    <property type="match status" value="1"/>
</dbReference>
<dbReference type="GO" id="GO:0000976">
    <property type="term" value="F:transcription cis-regulatory region binding"/>
    <property type="evidence" value="ECO:0007669"/>
    <property type="project" value="UniProtKB-ARBA"/>
</dbReference>
<feature type="compositionally biased region" description="Polar residues" evidence="3">
    <location>
        <begin position="365"/>
        <end position="394"/>
    </location>
</feature>
<dbReference type="PANTHER" id="PTHR46993:SF6">
    <property type="entry name" value="MYB TRANSCRIPTION FACTOR"/>
    <property type="match status" value="1"/>
</dbReference>
<keyword evidence="7" id="KW-1185">Reference proteome</keyword>
<sequence>MDIDNDISGWILEFILRQSLDDATLTALIRVLPAPLKYNRRLAKIVLLREIESNISNGSVSEKTVGLLEKYEEIDFQEGIKASNALREAYCAVAVDCTVRVLKNGSEENVKAEYLDAVKRIWSRRICRMEKEENAGLLSADLSEWRELIETTAWEDIDFDNVMRVSEALDAVGAVKMFVKEAMEKMGPSFLEYMAETLGRENNSRESLPSQNEEDEGQIAGKVSALPSYAQMPTHPNNDTELPAHPIFNYWVRHRRKGKSVAEHKHLACKRISVTLDGTSRGNKVADSDSLRAETSNRQYRLVDTPEVNIAQEELVKSSLGLQAVVMDPLPDALLIAANIDSQPSQKNRDTTTPAVSCSGGVIQTSERNISNQNSPRQVNPSKQRLMERNSTANVFEWDDSINDSDEGSPSRGKRPKLPSVQKKDVSPLREYQMKNLKKRRKLKKWSSIEEDTLRTGVQKLGRGNWKLILQAYGDIFEDRTEVDLKDKWRNMTR</sequence>
<dbReference type="Gene3D" id="1.10.246.220">
    <property type="match status" value="1"/>
</dbReference>
<dbReference type="PROSITE" id="PS51294">
    <property type="entry name" value="HTH_MYB"/>
    <property type="match status" value="1"/>
</dbReference>
<evidence type="ECO:0000259" key="4">
    <source>
        <dbReference type="PROSITE" id="PS50090"/>
    </source>
</evidence>
<evidence type="ECO:0000256" key="3">
    <source>
        <dbReference type="SAM" id="MobiDB-lite"/>
    </source>
</evidence>
<dbReference type="SMART" id="SM00717">
    <property type="entry name" value="SANT"/>
    <property type="match status" value="1"/>
</dbReference>
<accession>A0A9P1E2V3</accession>
<dbReference type="GO" id="GO:0010597">
    <property type="term" value="P:green leaf volatile biosynthetic process"/>
    <property type="evidence" value="ECO:0007669"/>
    <property type="project" value="UniProtKB-ARBA"/>
</dbReference>
<gene>
    <name evidence="6" type="ORF">CEURO_LOCUS5342</name>
</gene>
<dbReference type="Proteomes" id="UP001152484">
    <property type="component" value="Unassembled WGS sequence"/>
</dbReference>
<dbReference type="Pfam" id="PF00249">
    <property type="entry name" value="Myb_DNA-binding"/>
    <property type="match status" value="1"/>
</dbReference>
<reference evidence="6" key="1">
    <citation type="submission" date="2022-07" db="EMBL/GenBank/DDBJ databases">
        <authorList>
            <person name="Macas J."/>
            <person name="Novak P."/>
            <person name="Neumann P."/>
        </authorList>
    </citation>
    <scope>NUCLEOTIDE SEQUENCE</scope>
</reference>
<dbReference type="InterPro" id="IPR009057">
    <property type="entry name" value="Homeodomain-like_sf"/>
</dbReference>
<feature type="compositionally biased region" description="Acidic residues" evidence="3">
    <location>
        <begin position="397"/>
        <end position="407"/>
    </location>
</feature>
<dbReference type="GO" id="GO:0005634">
    <property type="term" value="C:nucleus"/>
    <property type="evidence" value="ECO:0007669"/>
    <property type="project" value="UniProtKB-SubCell"/>
</dbReference>
<organism evidence="6 7">
    <name type="scientific">Cuscuta europaea</name>
    <name type="common">European dodder</name>
    <dbReference type="NCBI Taxonomy" id="41803"/>
    <lineage>
        <taxon>Eukaryota</taxon>
        <taxon>Viridiplantae</taxon>
        <taxon>Streptophyta</taxon>
        <taxon>Embryophyta</taxon>
        <taxon>Tracheophyta</taxon>
        <taxon>Spermatophyta</taxon>
        <taxon>Magnoliopsida</taxon>
        <taxon>eudicotyledons</taxon>
        <taxon>Gunneridae</taxon>
        <taxon>Pentapetalae</taxon>
        <taxon>asterids</taxon>
        <taxon>lamiids</taxon>
        <taxon>Solanales</taxon>
        <taxon>Convolvulaceae</taxon>
        <taxon>Cuscuteae</taxon>
        <taxon>Cuscuta</taxon>
        <taxon>Cuscuta subgen. Cuscuta</taxon>
    </lineage>
</organism>
<name>A0A9P1E2V3_CUSEU</name>
<comment type="subcellular location">
    <subcellularLocation>
        <location evidence="1">Nucleus</location>
    </subcellularLocation>
</comment>
<comment type="caution">
    <text evidence="6">The sequence shown here is derived from an EMBL/GenBank/DDBJ whole genome shotgun (WGS) entry which is preliminary data.</text>
</comment>
<dbReference type="AlphaFoldDB" id="A0A9P1E2V3"/>
<evidence type="ECO:0000313" key="7">
    <source>
        <dbReference type="Proteomes" id="UP001152484"/>
    </source>
</evidence>
<evidence type="ECO:0000313" key="6">
    <source>
        <dbReference type="EMBL" id="CAH9074863.1"/>
    </source>
</evidence>
<dbReference type="CDD" id="cd11660">
    <property type="entry name" value="SANT_TRF"/>
    <property type="match status" value="1"/>
</dbReference>
<dbReference type="OrthoDB" id="608866at2759"/>
<keyword evidence="2" id="KW-0539">Nucleus</keyword>
<evidence type="ECO:0000259" key="5">
    <source>
        <dbReference type="PROSITE" id="PS51294"/>
    </source>
</evidence>
<evidence type="ECO:0000256" key="2">
    <source>
        <dbReference type="ARBA" id="ARBA00023242"/>
    </source>
</evidence>
<protein>
    <submittedName>
        <fullName evidence="6">Uncharacterized protein</fullName>
    </submittedName>
</protein>
<dbReference type="SUPFAM" id="SSF46689">
    <property type="entry name" value="Homeodomain-like"/>
    <property type="match status" value="1"/>
</dbReference>
<evidence type="ECO:0000256" key="1">
    <source>
        <dbReference type="ARBA" id="ARBA00004123"/>
    </source>
</evidence>
<dbReference type="InterPro" id="IPR001005">
    <property type="entry name" value="SANT/Myb"/>
</dbReference>